<comment type="caution">
    <text evidence="1">The sequence shown here is derived from an EMBL/GenBank/DDBJ whole genome shotgun (WGS) entry which is preliminary data.</text>
</comment>
<evidence type="ECO:0000313" key="1">
    <source>
        <dbReference type="EMBL" id="RRK30119.1"/>
    </source>
</evidence>
<sequence length="76" mass="8779">MNDFIFHNPDKVYFGRNQLGHLTPRWLKYILNEGTASAIYRLGSKVFGVAEGMEPMELNPDDVEKPGRLQRELFPL</sequence>
<evidence type="ECO:0000313" key="2">
    <source>
        <dbReference type="Proteomes" id="UP000274920"/>
    </source>
</evidence>
<keyword evidence="2" id="KW-1185">Reference proteome</keyword>
<gene>
    <name evidence="1" type="ORF">EBB54_01015</name>
</gene>
<name>A0A426DBG7_9FIRM</name>
<accession>A0A426DBG7</accession>
<reference evidence="1" key="1">
    <citation type="submission" date="2018-10" db="EMBL/GenBank/DDBJ databases">
        <title>Schaedlerella arabinophila gen. nov. sp. nov., isolated from the mouse intestinal tract and comparative analysis with the genome of the closely related altered Schaedler flora strain ASF502.</title>
        <authorList>
            <person name="Miyake S."/>
            <person name="Soh M."/>
            <person name="Seedorf H."/>
        </authorList>
    </citation>
    <scope>NUCLEOTIDE SEQUENCE [LARGE SCALE GENOMIC DNA]</scope>
    <source>
        <strain evidence="1">DSM 106076</strain>
    </source>
</reference>
<dbReference type="AlphaFoldDB" id="A0A426DBG7"/>
<protein>
    <submittedName>
        <fullName evidence="1">Uncharacterized protein</fullName>
    </submittedName>
</protein>
<organism evidence="1 2">
    <name type="scientific">Schaedlerella arabinosiphila</name>
    <dbReference type="NCBI Taxonomy" id="2044587"/>
    <lineage>
        <taxon>Bacteria</taxon>
        <taxon>Bacillati</taxon>
        <taxon>Bacillota</taxon>
        <taxon>Clostridia</taxon>
        <taxon>Lachnospirales</taxon>
        <taxon>Lachnospiraceae</taxon>
        <taxon>Schaedlerella</taxon>
    </lineage>
</organism>
<dbReference type="Proteomes" id="UP000274920">
    <property type="component" value="Unassembled WGS sequence"/>
</dbReference>
<dbReference type="EMBL" id="RHJS01000002">
    <property type="protein sequence ID" value="RRK30119.1"/>
    <property type="molecule type" value="Genomic_DNA"/>
</dbReference>
<proteinExistence type="predicted"/>
<dbReference type="RefSeq" id="WP_125125995.1">
    <property type="nucleotide sequence ID" value="NZ_RHJS01000002.1"/>
</dbReference>